<feature type="transmembrane region" description="Helical" evidence="2">
    <location>
        <begin position="1216"/>
        <end position="1236"/>
    </location>
</feature>
<dbReference type="HOGENOM" id="CLU_253192_0_0_1"/>
<dbReference type="Pfam" id="PF25053">
    <property type="entry name" value="DUF7791"/>
    <property type="match status" value="1"/>
</dbReference>
<evidence type="ECO:0000259" key="5">
    <source>
        <dbReference type="Pfam" id="PF24883"/>
    </source>
</evidence>
<keyword evidence="2" id="KW-1133">Transmembrane helix</keyword>
<reference evidence="7 8" key="1">
    <citation type="journal article" date="2014" name="BMC Genomics">
        <title>Comparative genome sequencing reveals chemotype-specific gene clusters in the toxigenic black mold Stachybotrys.</title>
        <authorList>
            <person name="Semeiks J."/>
            <person name="Borek D."/>
            <person name="Otwinowski Z."/>
            <person name="Grishin N.V."/>
        </authorList>
    </citation>
    <scope>NUCLEOTIDE SEQUENCE [LARGE SCALE GENOMIC DNA]</scope>
    <source>
        <strain evidence="7 8">IBT 40285</strain>
    </source>
</reference>
<dbReference type="InterPro" id="IPR005804">
    <property type="entry name" value="FA_desaturase_dom"/>
</dbReference>
<dbReference type="Pfam" id="PF00487">
    <property type="entry name" value="FA_desaturase"/>
    <property type="match status" value="1"/>
</dbReference>
<evidence type="ECO:0000256" key="1">
    <source>
        <dbReference type="ARBA" id="ARBA00022737"/>
    </source>
</evidence>
<evidence type="ECO:0000259" key="3">
    <source>
        <dbReference type="Pfam" id="PF00487"/>
    </source>
</evidence>
<keyword evidence="2" id="KW-0812">Transmembrane</keyword>
<evidence type="ECO:0000259" key="6">
    <source>
        <dbReference type="Pfam" id="PF25053"/>
    </source>
</evidence>
<keyword evidence="1" id="KW-0677">Repeat</keyword>
<dbReference type="Pfam" id="PF14479">
    <property type="entry name" value="HeLo"/>
    <property type="match status" value="1"/>
</dbReference>
<accession>A0A084QZ69</accession>
<evidence type="ECO:0000256" key="2">
    <source>
        <dbReference type="SAM" id="Phobius"/>
    </source>
</evidence>
<evidence type="ECO:0008006" key="9">
    <source>
        <dbReference type="Google" id="ProtNLM"/>
    </source>
</evidence>
<name>A0A084QZ69_STAC4</name>
<proteinExistence type="predicted"/>
<dbReference type="InterPro" id="IPR056693">
    <property type="entry name" value="DUF7791"/>
</dbReference>
<dbReference type="Gene3D" id="1.20.120.1020">
    <property type="entry name" value="Prion-inhibition and propagation, HeLo domain"/>
    <property type="match status" value="1"/>
</dbReference>
<feature type="transmembrane region" description="Helical" evidence="2">
    <location>
        <begin position="1101"/>
        <end position="1121"/>
    </location>
</feature>
<dbReference type="Proteomes" id="UP000028524">
    <property type="component" value="Unassembled WGS sequence"/>
</dbReference>
<feature type="domain" description="DUF7791" evidence="6">
    <location>
        <begin position="593"/>
        <end position="734"/>
    </location>
</feature>
<dbReference type="InterPro" id="IPR056884">
    <property type="entry name" value="NPHP3-like_N"/>
</dbReference>
<dbReference type="STRING" id="1283841.A0A084QZ69"/>
<feature type="domain" description="Fatty acid desaturase" evidence="3">
    <location>
        <begin position="1126"/>
        <end position="1340"/>
    </location>
</feature>
<dbReference type="InterPro" id="IPR038305">
    <property type="entry name" value="HeLo_sf"/>
</dbReference>
<dbReference type="Pfam" id="PF24883">
    <property type="entry name" value="NPHP3_N"/>
    <property type="match status" value="1"/>
</dbReference>
<dbReference type="InParanoid" id="A0A084QZ69"/>
<dbReference type="InterPro" id="IPR027417">
    <property type="entry name" value="P-loop_NTPase"/>
</dbReference>
<dbReference type="OrthoDB" id="443402at2759"/>
<dbReference type="PANTHER" id="PTHR36459:SF1">
    <property type="entry name" value="FATTY ACID DESATURASE DOMAIN-CONTAINING PROTEIN-RELATED"/>
    <property type="match status" value="1"/>
</dbReference>
<protein>
    <recommendedName>
        <fullName evidence="9">Prion-inhibition and propagation HeLo domain-containing protein</fullName>
    </recommendedName>
</protein>
<dbReference type="EMBL" id="KL659590">
    <property type="protein sequence ID" value="KFA69254.1"/>
    <property type="molecule type" value="Genomic_DNA"/>
</dbReference>
<dbReference type="InterPro" id="IPR029498">
    <property type="entry name" value="HeLo_dom"/>
</dbReference>
<gene>
    <name evidence="7" type="ORF">S40285_07420</name>
</gene>
<feature type="domain" description="Prion-inhibition and propagation HeLo" evidence="4">
    <location>
        <begin position="48"/>
        <end position="246"/>
    </location>
</feature>
<dbReference type="PANTHER" id="PTHR36459">
    <property type="entry name" value="ORF"/>
    <property type="match status" value="1"/>
</dbReference>
<dbReference type="SUPFAM" id="SSF52540">
    <property type="entry name" value="P-loop containing nucleoside triphosphate hydrolases"/>
    <property type="match status" value="1"/>
</dbReference>
<dbReference type="GO" id="GO:0006629">
    <property type="term" value="P:lipid metabolic process"/>
    <property type="evidence" value="ECO:0007669"/>
    <property type="project" value="InterPro"/>
</dbReference>
<keyword evidence="8" id="KW-1185">Reference proteome</keyword>
<evidence type="ECO:0000313" key="7">
    <source>
        <dbReference type="EMBL" id="KFA69254.1"/>
    </source>
</evidence>
<organism evidence="7 8">
    <name type="scientific">Stachybotrys chlorohalonatus (strain IBT 40285)</name>
    <dbReference type="NCBI Taxonomy" id="1283841"/>
    <lineage>
        <taxon>Eukaryota</taxon>
        <taxon>Fungi</taxon>
        <taxon>Dikarya</taxon>
        <taxon>Ascomycota</taxon>
        <taxon>Pezizomycotina</taxon>
        <taxon>Sordariomycetes</taxon>
        <taxon>Hypocreomycetidae</taxon>
        <taxon>Hypocreales</taxon>
        <taxon>Stachybotryaceae</taxon>
        <taxon>Stachybotrys</taxon>
    </lineage>
</organism>
<evidence type="ECO:0000259" key="4">
    <source>
        <dbReference type="Pfam" id="PF14479"/>
    </source>
</evidence>
<sequence>MWFKMDWVIIRPRIVAQHAVVCVSIHPSTLLKLHRGYHQQAYAMEAAGLAIGIFALAGSFGDCVELFSYFSSYQSIGRDYEILEAKLDVEKTLFLQWARRVRLLQPDYDERLDDADLQRAIFRVLSSIRGLLSEGSALQKRYGLEPTAEGPEASDAVATNLSRGHLEKFVQDFKALQTRVDFRSSNISKTSKLRWAINDKDKFEKLVTDLALFISKLNQLVPSTGQEGEQSDARALLHQSLSRLEDFRTIEILRSATIDAPAYMSVPAEARFEEVLRPKILEQLWFRTMDDRLEAIAPAHPQTFSWALRDDSVLSSWLSSGSGIFWLSGKAGSGKSTLMKHLYGLKDTKSRLLEWAGLSKLVLGSFFFWNLGGTEQRSHIGLSTAVLYQILKHNQSLIPTLLLRMWKLGCSQGAHTDGLAALEPPSPMELATAFQMLGDVEISQRFCFFIDGLDEYEGNLVDGINFVQNLCCNPSIKILLSSRPIPLCTDAFSSLPMLRLQDITRPDISNYVHDKISSHKYMLTLKASHPEDAEFIIQQLVDKAAGVFLWVILACRSILNGFAAYDTVAELMERVEELPPELEGMFRHMLSMIDRRYVEHTAKMLRICYQRQVIGRTREYHQRDLVKIDALCWDMLDSAGMDIENMPPLNLSTPSSKQVVWDRVEGRLRSRCGGLLELDGTIPSNTRSGQGPKENATVVFMHRTVFEFLDNPEIWNLEYLRIHDIRFNANAALCILSMQLWYWKGPHDDWVAAMADALFCARLVDAKDMSISFLILERIMFVVLDEERIAPRKDSDALVPSRLIGQHGRDNFIFSLAIEANMVNYVSHHIPQRGSQPVGYPLLYHALAKPLLCYSSPSPLATYSMVHLLLSAGCRPNEEFISDTGDTMTPWRRWVLDLMAKPHSDLFQNLATTEIMLKSGAHSSNDHGLEALLQTHMEAVHDRSKRAYRNHATALRVLTLLAASKRTFGAASTLRVHALLPSRLKVAKMEYIVFDENLTKPDRLVLQSLASDLQTPNAADLHSRTATKASLNGHSQRGESQDEVTIDALTRRNDPKDARFVPTVVNGFDLEGVQIPPILDSWLLQPYIRFARSIVRVETDVVMLTHLLLYFATSVPSAIFLFRNFTWIHGILHFVMQLSYMGPYTLMMHQQIHMGGILKKRFQLIDTIFPYITDPLMGHTWNTYYYHHVKHHHVEGNGPHDLSSTLRYKRDDIFHFLHYVGRFYFFIWLDLPLYFLRKGRRALAFKAAFWELSSYAMIVSLFRLNPRACTFAIVLPLALLRLGLMVGNWGQHAFVDRDDPDSDYRSSITLIDVASNRHSFNDGYHTSHHLNPLRHWREHPVSFLKSKALYASQQALVFHNIDYIFITVRLMMKDYNTLARCLVPIGDQVAMSLDERAALLRKHTQQFSEEEIRIKFKKS</sequence>
<evidence type="ECO:0000313" key="8">
    <source>
        <dbReference type="Proteomes" id="UP000028524"/>
    </source>
</evidence>
<feature type="transmembrane region" description="Helical" evidence="2">
    <location>
        <begin position="1127"/>
        <end position="1146"/>
    </location>
</feature>
<keyword evidence="2" id="KW-0472">Membrane</keyword>
<feature type="domain" description="Nephrocystin 3-like N-terminal" evidence="5">
    <location>
        <begin position="303"/>
        <end position="483"/>
    </location>
</feature>